<keyword evidence="1" id="KW-0732">Signal</keyword>
<organism evidence="2 3">
    <name type="scientific">Leucocoprinus leucothites</name>
    <dbReference type="NCBI Taxonomy" id="201217"/>
    <lineage>
        <taxon>Eukaryota</taxon>
        <taxon>Fungi</taxon>
        <taxon>Dikarya</taxon>
        <taxon>Basidiomycota</taxon>
        <taxon>Agaricomycotina</taxon>
        <taxon>Agaricomycetes</taxon>
        <taxon>Agaricomycetidae</taxon>
        <taxon>Agaricales</taxon>
        <taxon>Agaricineae</taxon>
        <taxon>Agaricaceae</taxon>
        <taxon>Leucocoprinus</taxon>
    </lineage>
</organism>
<comment type="caution">
    <text evidence="2">The sequence shown here is derived from an EMBL/GenBank/DDBJ whole genome shotgun (WGS) entry which is preliminary data.</text>
</comment>
<dbReference type="Proteomes" id="UP000559027">
    <property type="component" value="Unassembled WGS sequence"/>
</dbReference>
<sequence length="316" mass="32431">MKTWAVLSLFASLALAQSSSYGAATPSASADPMVPTGLSTECQTFIDSFNKDDSLTTCTKSLISATQNFGPGGSAGSTPTTAEVTSAVNNICTGSASTACPDSLIRGKLGDFYAACSKELTSDPNNKLREIYDVLYALTPLKQAICSKSDSGDYCVLGSAKSVSSGVDLNKVQEALSYAPTDGSSYARRAEAVVAANLTTFHDNNLPFLLISGSLDTSALCTPCTRNILTSYFNYESDVPYAPGLTNSKLLSGQNALVGNIQEKCGANFLNGAVQAAGGIKSGTLGSNAAPEVNSRFASVTAVVAGGLTLAIATLL</sequence>
<accession>A0A8H5FYD5</accession>
<dbReference type="OrthoDB" id="5588482at2759"/>
<protein>
    <submittedName>
        <fullName evidence="2">Uncharacterized protein</fullName>
    </submittedName>
</protein>
<evidence type="ECO:0000313" key="2">
    <source>
        <dbReference type="EMBL" id="KAF5353292.1"/>
    </source>
</evidence>
<gene>
    <name evidence="2" type="ORF">D9756_007961</name>
</gene>
<dbReference type="AlphaFoldDB" id="A0A8H5FYD5"/>
<reference evidence="2 3" key="1">
    <citation type="journal article" date="2020" name="ISME J.">
        <title>Uncovering the hidden diversity of litter-decomposition mechanisms in mushroom-forming fungi.</title>
        <authorList>
            <person name="Floudas D."/>
            <person name="Bentzer J."/>
            <person name="Ahren D."/>
            <person name="Johansson T."/>
            <person name="Persson P."/>
            <person name="Tunlid A."/>
        </authorList>
    </citation>
    <scope>NUCLEOTIDE SEQUENCE [LARGE SCALE GENOMIC DNA]</scope>
    <source>
        <strain evidence="2 3">CBS 146.42</strain>
    </source>
</reference>
<evidence type="ECO:0000256" key="1">
    <source>
        <dbReference type="SAM" id="SignalP"/>
    </source>
</evidence>
<feature type="signal peptide" evidence="1">
    <location>
        <begin position="1"/>
        <end position="16"/>
    </location>
</feature>
<evidence type="ECO:0000313" key="3">
    <source>
        <dbReference type="Proteomes" id="UP000559027"/>
    </source>
</evidence>
<keyword evidence="3" id="KW-1185">Reference proteome</keyword>
<name>A0A8H5FYD5_9AGAR</name>
<dbReference type="EMBL" id="JAACJO010000010">
    <property type="protein sequence ID" value="KAF5353292.1"/>
    <property type="molecule type" value="Genomic_DNA"/>
</dbReference>
<feature type="chain" id="PRO_5034127008" evidence="1">
    <location>
        <begin position="17"/>
        <end position="316"/>
    </location>
</feature>
<proteinExistence type="predicted"/>